<name>A0ABT9UDE6_PAEHA</name>
<dbReference type="SUPFAM" id="SSF56784">
    <property type="entry name" value="HAD-like"/>
    <property type="match status" value="1"/>
</dbReference>
<gene>
    <name evidence="1" type="ORF">J2T15_006177</name>
</gene>
<dbReference type="Gene3D" id="3.40.50.1000">
    <property type="entry name" value="HAD superfamily/HAD-like"/>
    <property type="match status" value="1"/>
</dbReference>
<reference evidence="1 2" key="1">
    <citation type="submission" date="2023-07" db="EMBL/GenBank/DDBJ databases">
        <title>Sorghum-associated microbial communities from plants grown in Nebraska, USA.</title>
        <authorList>
            <person name="Schachtman D."/>
        </authorList>
    </citation>
    <scope>NUCLEOTIDE SEQUENCE [LARGE SCALE GENOMIC DNA]</scope>
    <source>
        <strain evidence="1 2">CC482</strain>
    </source>
</reference>
<sequence>MNAMNRKRTQLVLDIGGVLATNLSPVFWHKLAEASGMAVESFYADYKRRISKELWTGRITEPAFWQWLLLQLPSLDDGQAKQYLSESLTALPAMEKLAGWSERADIHILSNHVAEWVNPLLEPVRHHLGTVTLSSEIGMKKPSTDIYAYVNGLLPQEAPIVFVDDQDINLRQAEQHGWQTLLADEDGHWINKIAALL</sequence>
<dbReference type="EMBL" id="JAUSSU010000023">
    <property type="protein sequence ID" value="MDQ0116695.1"/>
    <property type="molecule type" value="Genomic_DNA"/>
</dbReference>
<evidence type="ECO:0000313" key="2">
    <source>
        <dbReference type="Proteomes" id="UP001229346"/>
    </source>
</evidence>
<dbReference type="PANTHER" id="PTHR43611:SF3">
    <property type="entry name" value="FLAVIN MONONUCLEOTIDE HYDROLASE 1, CHLOROPLATIC"/>
    <property type="match status" value="1"/>
</dbReference>
<organism evidence="1 2">
    <name type="scientific">Paenibacillus harenae</name>
    <dbReference type="NCBI Taxonomy" id="306543"/>
    <lineage>
        <taxon>Bacteria</taxon>
        <taxon>Bacillati</taxon>
        <taxon>Bacillota</taxon>
        <taxon>Bacilli</taxon>
        <taxon>Bacillales</taxon>
        <taxon>Paenibacillaceae</taxon>
        <taxon>Paenibacillus</taxon>
    </lineage>
</organism>
<evidence type="ECO:0000313" key="1">
    <source>
        <dbReference type="EMBL" id="MDQ0116695.1"/>
    </source>
</evidence>
<keyword evidence="1" id="KW-0378">Hydrolase</keyword>
<proteinExistence type="predicted"/>
<dbReference type="InterPro" id="IPR023214">
    <property type="entry name" value="HAD_sf"/>
</dbReference>
<dbReference type="Proteomes" id="UP001229346">
    <property type="component" value="Unassembled WGS sequence"/>
</dbReference>
<dbReference type="InterPro" id="IPR036412">
    <property type="entry name" value="HAD-like_sf"/>
</dbReference>
<dbReference type="PANTHER" id="PTHR43611">
    <property type="entry name" value="ALPHA-D-GLUCOSE 1-PHOSPHATE PHOSPHATASE"/>
    <property type="match status" value="1"/>
</dbReference>
<dbReference type="Gene3D" id="1.10.150.240">
    <property type="entry name" value="Putative phosphatase, domain 2"/>
    <property type="match status" value="1"/>
</dbReference>
<dbReference type="RefSeq" id="WP_307210369.1">
    <property type="nucleotide sequence ID" value="NZ_JAUSSU010000023.1"/>
</dbReference>
<protein>
    <submittedName>
        <fullName evidence="1">Hydrolase of the HAD superfamily</fullName>
    </submittedName>
</protein>
<dbReference type="InterPro" id="IPR023198">
    <property type="entry name" value="PGP-like_dom2"/>
</dbReference>
<accession>A0ABT9UDE6</accession>
<keyword evidence="2" id="KW-1185">Reference proteome</keyword>
<dbReference type="GO" id="GO:0016787">
    <property type="term" value="F:hydrolase activity"/>
    <property type="evidence" value="ECO:0007669"/>
    <property type="project" value="UniProtKB-KW"/>
</dbReference>
<comment type="caution">
    <text evidence="1">The sequence shown here is derived from an EMBL/GenBank/DDBJ whole genome shotgun (WGS) entry which is preliminary data.</text>
</comment>